<name>W5T2S7_9SPIR</name>
<keyword evidence="2" id="KW-0614">Plasmid</keyword>
<gene>
    <name evidence="2" type="ORF">BCO_0019701</name>
</gene>
<sequence length="62" mass="7267">MHKKCKFKPNVFFSILNLKLSKNDTIKVCKMVKRMENSIKSSQEKANTIKPTMSHIKSKKRN</sequence>
<geneLocation type="plasmid" evidence="2">
    <name>unnamed</name>
</geneLocation>
<proteinExistence type="predicted"/>
<accession>W5T2S7</accession>
<evidence type="ECO:0000313" key="2">
    <source>
        <dbReference type="EMBL" id="AHH11626.1"/>
    </source>
</evidence>
<dbReference type="HOGENOM" id="CLU_2895082_0_0_12"/>
<feature type="region of interest" description="Disordered" evidence="1">
    <location>
        <begin position="39"/>
        <end position="62"/>
    </location>
</feature>
<organism evidence="2">
    <name type="scientific">Borrelia coriaceae ATCC 43381</name>
    <dbReference type="NCBI Taxonomy" id="1408429"/>
    <lineage>
        <taxon>Bacteria</taxon>
        <taxon>Pseudomonadati</taxon>
        <taxon>Spirochaetota</taxon>
        <taxon>Spirochaetia</taxon>
        <taxon>Spirochaetales</taxon>
        <taxon>Borreliaceae</taxon>
        <taxon>Borrelia</taxon>
    </lineage>
</organism>
<reference evidence="2" key="1">
    <citation type="submission" date="2013-04" db="EMBL/GenBank/DDBJ databases">
        <title>Comparative Genomics of Relapsing Fever Spirochetes.</title>
        <authorList>
            <person name="Schwan T.G."/>
            <person name="Raffel S.J."/>
            <person name="Porcella S.F."/>
            <person name="Martens C.A."/>
            <person name="Bruno D.P."/>
            <person name="Ricklefs S.M."/>
            <person name="Barbian K.B."/>
        </authorList>
    </citation>
    <scope>NUCLEOTIDE SEQUENCE</scope>
    <source>
        <strain evidence="2">Co53</strain>
        <plasmid evidence="2">unnamed</plasmid>
    </source>
</reference>
<protein>
    <submittedName>
        <fullName evidence="2">ErpA protein (ErpA)</fullName>
    </submittedName>
</protein>
<dbReference type="EMBL" id="CP005761">
    <property type="protein sequence ID" value="AHH11626.1"/>
    <property type="molecule type" value="Genomic_DNA"/>
</dbReference>
<evidence type="ECO:0000256" key="1">
    <source>
        <dbReference type="SAM" id="MobiDB-lite"/>
    </source>
</evidence>
<feature type="compositionally biased region" description="Polar residues" evidence="1">
    <location>
        <begin position="39"/>
        <end position="51"/>
    </location>
</feature>
<dbReference type="AlphaFoldDB" id="W5T2S7"/>